<feature type="transmembrane region" description="Helical" evidence="6">
    <location>
        <begin position="84"/>
        <end position="100"/>
    </location>
</feature>
<dbReference type="RefSeq" id="WP_282200409.1">
    <property type="nucleotide sequence ID" value="NZ_BOQE01000001.1"/>
</dbReference>
<evidence type="ECO:0000256" key="6">
    <source>
        <dbReference type="SAM" id="Phobius"/>
    </source>
</evidence>
<dbReference type="AlphaFoldDB" id="A0AAV4LHY5"/>
<evidence type="ECO:0000256" key="5">
    <source>
        <dbReference type="ARBA" id="ARBA00023136"/>
    </source>
</evidence>
<feature type="transmembrane region" description="Helical" evidence="6">
    <location>
        <begin position="152"/>
        <end position="170"/>
    </location>
</feature>
<feature type="transmembrane region" description="Helical" evidence="6">
    <location>
        <begin position="52"/>
        <end position="72"/>
    </location>
</feature>
<organism evidence="7 8">
    <name type="scientific">Collibacillus ludicampi</name>
    <dbReference type="NCBI Taxonomy" id="2771369"/>
    <lineage>
        <taxon>Bacteria</taxon>
        <taxon>Bacillati</taxon>
        <taxon>Bacillota</taxon>
        <taxon>Bacilli</taxon>
        <taxon>Bacillales</taxon>
        <taxon>Alicyclobacillaceae</taxon>
        <taxon>Collibacillus</taxon>
    </lineage>
</organism>
<reference evidence="7" key="1">
    <citation type="journal article" date="2023" name="Int. J. Syst. Evol. Microbiol.">
        <title>Collibacillus ludicampi gen. nov., sp. nov., a new soil bacterium of the family Alicyclobacillaceae.</title>
        <authorList>
            <person name="Jojima T."/>
            <person name="Ioku Y."/>
            <person name="Fukuta Y."/>
            <person name="Shirasaka N."/>
            <person name="Matsumura Y."/>
            <person name="Mori M."/>
        </authorList>
    </citation>
    <scope>NUCLEOTIDE SEQUENCE</scope>
    <source>
        <strain evidence="7">TP075</strain>
    </source>
</reference>
<dbReference type="GO" id="GO:0016780">
    <property type="term" value="F:phosphotransferase activity, for other substituted phosphate groups"/>
    <property type="evidence" value="ECO:0007669"/>
    <property type="project" value="InterPro"/>
</dbReference>
<sequence length="297" mass="32768">MTVVPNKEFTLLALLVFGIGYGMTRMMIPFARKRFVQAGWVRENWQKKSIPSGVGFVCAVPFLLFGVLLIRFSTYFPVIPVNEYSALLIWSSGMTLFGWLDDRFGTRDVGGFLGHLRKLMIEGEMTTGLLKAIGGAALSLGVAILLNREGYVVLIDGMTMALMANAINLLDVKPGRAIKGVILVGISILIVSRSVDILLPLLLLFGVILAFFPADMAGQVMLGDTGANFLGAVLGFLLVRMLDVPETCMLLAGLMLFHIYTEFHSLSELIENNRFLRWLDEWGRGQSDQENDDQQVA</sequence>
<evidence type="ECO:0008006" key="9">
    <source>
        <dbReference type="Google" id="ProtNLM"/>
    </source>
</evidence>
<keyword evidence="4 6" id="KW-1133">Transmembrane helix</keyword>
<feature type="transmembrane region" description="Helical" evidence="6">
    <location>
        <begin position="182"/>
        <end position="212"/>
    </location>
</feature>
<comment type="subcellular location">
    <subcellularLocation>
        <location evidence="1">Membrane</location>
        <topology evidence="1">Multi-pass membrane protein</topology>
    </subcellularLocation>
</comment>
<keyword evidence="2" id="KW-0808">Transferase</keyword>
<name>A0AAV4LHY5_9BACL</name>
<comment type="caution">
    <text evidence="7">The sequence shown here is derived from an EMBL/GenBank/DDBJ whole genome shotgun (WGS) entry which is preliminary data.</text>
</comment>
<keyword evidence="8" id="KW-1185">Reference proteome</keyword>
<evidence type="ECO:0000256" key="2">
    <source>
        <dbReference type="ARBA" id="ARBA00022679"/>
    </source>
</evidence>
<feature type="transmembrane region" description="Helical" evidence="6">
    <location>
        <begin position="12"/>
        <end position="31"/>
    </location>
</feature>
<keyword evidence="3 6" id="KW-0812">Transmembrane</keyword>
<evidence type="ECO:0000313" key="7">
    <source>
        <dbReference type="EMBL" id="GIM47432.1"/>
    </source>
</evidence>
<evidence type="ECO:0000256" key="4">
    <source>
        <dbReference type="ARBA" id="ARBA00022989"/>
    </source>
</evidence>
<dbReference type="InterPro" id="IPR000715">
    <property type="entry name" value="Glycosyl_transferase_4"/>
</dbReference>
<gene>
    <name evidence="7" type="ORF">DNHGIG_29810</name>
</gene>
<dbReference type="EMBL" id="BOQE01000001">
    <property type="protein sequence ID" value="GIM47432.1"/>
    <property type="molecule type" value="Genomic_DNA"/>
</dbReference>
<accession>A0AAV4LHY5</accession>
<feature type="transmembrane region" description="Helical" evidence="6">
    <location>
        <begin position="128"/>
        <end position="146"/>
    </location>
</feature>
<evidence type="ECO:0000256" key="1">
    <source>
        <dbReference type="ARBA" id="ARBA00004141"/>
    </source>
</evidence>
<proteinExistence type="predicted"/>
<dbReference type="Proteomes" id="UP001057291">
    <property type="component" value="Unassembled WGS sequence"/>
</dbReference>
<dbReference type="Pfam" id="PF00953">
    <property type="entry name" value="Glycos_transf_4"/>
    <property type="match status" value="1"/>
</dbReference>
<evidence type="ECO:0000313" key="8">
    <source>
        <dbReference type="Proteomes" id="UP001057291"/>
    </source>
</evidence>
<keyword evidence="5 6" id="KW-0472">Membrane</keyword>
<evidence type="ECO:0000256" key="3">
    <source>
        <dbReference type="ARBA" id="ARBA00022692"/>
    </source>
</evidence>
<dbReference type="GO" id="GO:0016020">
    <property type="term" value="C:membrane"/>
    <property type="evidence" value="ECO:0007669"/>
    <property type="project" value="UniProtKB-SubCell"/>
</dbReference>
<protein>
    <recommendedName>
        <fullName evidence="9">UDP-N-acetylmuramyl pentapeptide phosphotransferase</fullName>
    </recommendedName>
</protein>